<dbReference type="Proteomes" id="UP000187735">
    <property type="component" value="Chromosome"/>
</dbReference>
<dbReference type="Gene3D" id="3.30.700.10">
    <property type="entry name" value="Glycoprotein, Type 4 Pilin"/>
    <property type="match status" value="1"/>
</dbReference>
<name>A0A1P8WHD1_9PLAN</name>
<sequence length="344" mass="36079">MRPLQMSRARNRAFTLIELLVVIAIIAILIALLLPAVQQAREAARRTQCKNNLKQIGLALHNYHDVSNSFPFAWMLGSDFNASVWGIQILPHLEQGALWNNWNSSIPPFNEAAAFGMGPASAIQQNLDVIKTPIAVYLCPSTASETVHDYDLTPAGFPITYTTARTDYITTNGVRSGFADIAYAGNAGGQRGGALSSVGVDPSSGQPSGSITRMRDITDGTSNTIAIGERVGGNAILDSRGQINTAWTAALGGTNGGGWGDILNGEHWIAGALYDGTPSPFAPSGGPCPINCSNARGAGLYSFHTGGAQVLLCDGSVRFLSANIDAGNFAALVTIGKGEILGEF</sequence>
<dbReference type="NCBIfam" id="TIGR04294">
    <property type="entry name" value="pre_pil_HX9DG"/>
    <property type="match status" value="1"/>
</dbReference>
<feature type="domain" description="DUF1559" evidence="2">
    <location>
        <begin position="38"/>
        <end position="326"/>
    </location>
</feature>
<dbReference type="STRING" id="1891926.Fuma_03071"/>
<proteinExistence type="predicted"/>
<protein>
    <submittedName>
        <fullName evidence="3">PilD-dependent protein PddA</fullName>
    </submittedName>
</protein>
<dbReference type="InterPro" id="IPR027558">
    <property type="entry name" value="Pre_pil_HX9DG_C"/>
</dbReference>
<dbReference type="InterPro" id="IPR011453">
    <property type="entry name" value="DUF1559"/>
</dbReference>
<dbReference type="KEGG" id="fmr:Fuma_03071"/>
<evidence type="ECO:0000313" key="3">
    <source>
        <dbReference type="EMBL" id="APZ93453.1"/>
    </source>
</evidence>
<dbReference type="RefSeq" id="WP_077024913.1">
    <property type="nucleotide sequence ID" value="NZ_CP017641.1"/>
</dbReference>
<dbReference type="Pfam" id="PF07963">
    <property type="entry name" value="N_methyl"/>
    <property type="match status" value="1"/>
</dbReference>
<feature type="region of interest" description="Disordered" evidence="1">
    <location>
        <begin position="194"/>
        <end position="216"/>
    </location>
</feature>
<dbReference type="EMBL" id="CP017641">
    <property type="protein sequence ID" value="APZ93453.1"/>
    <property type="molecule type" value="Genomic_DNA"/>
</dbReference>
<dbReference type="PANTHER" id="PTHR30093">
    <property type="entry name" value="GENERAL SECRETION PATHWAY PROTEIN G"/>
    <property type="match status" value="1"/>
</dbReference>
<organism evidence="3 4">
    <name type="scientific">Fuerstiella marisgermanici</name>
    <dbReference type="NCBI Taxonomy" id="1891926"/>
    <lineage>
        <taxon>Bacteria</taxon>
        <taxon>Pseudomonadati</taxon>
        <taxon>Planctomycetota</taxon>
        <taxon>Planctomycetia</taxon>
        <taxon>Planctomycetales</taxon>
        <taxon>Planctomycetaceae</taxon>
        <taxon>Fuerstiella</taxon>
    </lineage>
</organism>
<keyword evidence="4" id="KW-1185">Reference proteome</keyword>
<dbReference type="SUPFAM" id="SSF54523">
    <property type="entry name" value="Pili subunits"/>
    <property type="match status" value="1"/>
</dbReference>
<evidence type="ECO:0000313" key="4">
    <source>
        <dbReference type="Proteomes" id="UP000187735"/>
    </source>
</evidence>
<gene>
    <name evidence="3" type="primary">xcpT_14</name>
    <name evidence="3" type="ORF">Fuma_03071</name>
</gene>
<dbReference type="InterPro" id="IPR045584">
    <property type="entry name" value="Pilin-like"/>
</dbReference>
<reference evidence="3 4" key="1">
    <citation type="journal article" date="2016" name="Front. Microbiol.">
        <title>Fuerstia marisgermanicae gen. nov., sp. nov., an Unusual Member of the Phylum Planctomycetes from the German Wadden Sea.</title>
        <authorList>
            <person name="Kohn T."/>
            <person name="Heuer A."/>
            <person name="Jogler M."/>
            <person name="Vollmers J."/>
            <person name="Boedeker C."/>
            <person name="Bunk B."/>
            <person name="Rast P."/>
            <person name="Borchert D."/>
            <person name="Glockner I."/>
            <person name="Freese H.M."/>
            <person name="Klenk H.P."/>
            <person name="Overmann J."/>
            <person name="Kaster A.K."/>
            <person name="Rohde M."/>
            <person name="Wiegand S."/>
            <person name="Jogler C."/>
        </authorList>
    </citation>
    <scope>NUCLEOTIDE SEQUENCE [LARGE SCALE GENOMIC DNA]</scope>
    <source>
        <strain evidence="3 4">NH11</strain>
    </source>
</reference>
<dbReference type="PANTHER" id="PTHR30093:SF2">
    <property type="entry name" value="TYPE II SECRETION SYSTEM PROTEIN H"/>
    <property type="match status" value="1"/>
</dbReference>
<evidence type="ECO:0000259" key="2">
    <source>
        <dbReference type="Pfam" id="PF07596"/>
    </source>
</evidence>
<dbReference type="NCBIfam" id="TIGR02532">
    <property type="entry name" value="IV_pilin_GFxxxE"/>
    <property type="match status" value="1"/>
</dbReference>
<accession>A0A1P8WHD1</accession>
<dbReference type="AlphaFoldDB" id="A0A1P8WHD1"/>
<dbReference type="InterPro" id="IPR012902">
    <property type="entry name" value="N_methyl_site"/>
</dbReference>
<dbReference type="Pfam" id="PF07596">
    <property type="entry name" value="SBP_bac_10"/>
    <property type="match status" value="1"/>
</dbReference>
<evidence type="ECO:0000256" key="1">
    <source>
        <dbReference type="SAM" id="MobiDB-lite"/>
    </source>
</evidence>